<comment type="subcellular location">
    <subcellularLocation>
        <location evidence="1">Cell membrane</location>
        <topology evidence="1">Multi-pass membrane protein</topology>
    </subcellularLocation>
</comment>
<dbReference type="CDD" id="cd06173">
    <property type="entry name" value="MFS_MefA_like"/>
    <property type="match status" value="1"/>
</dbReference>
<dbReference type="InterPro" id="IPR036259">
    <property type="entry name" value="MFS_trans_sf"/>
</dbReference>
<dbReference type="RefSeq" id="WP_041047549.1">
    <property type="nucleotide sequence ID" value="NZ_JXAK01000015.1"/>
</dbReference>
<evidence type="ECO:0000313" key="10">
    <source>
        <dbReference type="Proteomes" id="UP000031967"/>
    </source>
</evidence>
<dbReference type="PANTHER" id="PTHR43266:SF2">
    <property type="entry name" value="MAJOR FACILITATOR SUPERFAMILY (MFS) PROFILE DOMAIN-CONTAINING PROTEIN"/>
    <property type="match status" value="1"/>
</dbReference>
<comment type="caution">
    <text evidence="9">The sequence shown here is derived from an EMBL/GenBank/DDBJ whole genome shotgun (WGS) entry which is preliminary data.</text>
</comment>
<dbReference type="Pfam" id="PF07690">
    <property type="entry name" value="MFS_1"/>
    <property type="match status" value="1"/>
</dbReference>
<evidence type="ECO:0000256" key="1">
    <source>
        <dbReference type="ARBA" id="ARBA00004651"/>
    </source>
</evidence>
<evidence type="ECO:0000256" key="5">
    <source>
        <dbReference type="ARBA" id="ARBA00022989"/>
    </source>
</evidence>
<evidence type="ECO:0000259" key="8">
    <source>
        <dbReference type="PROSITE" id="PS50850"/>
    </source>
</evidence>
<feature type="transmembrane region" description="Helical" evidence="7">
    <location>
        <begin position="364"/>
        <end position="387"/>
    </location>
</feature>
<feature type="transmembrane region" description="Helical" evidence="7">
    <location>
        <begin position="306"/>
        <end position="326"/>
    </location>
</feature>
<evidence type="ECO:0000256" key="3">
    <source>
        <dbReference type="ARBA" id="ARBA00022475"/>
    </source>
</evidence>
<name>A0ABR5AIN4_9BACL</name>
<evidence type="ECO:0000256" key="4">
    <source>
        <dbReference type="ARBA" id="ARBA00022692"/>
    </source>
</evidence>
<keyword evidence="3" id="KW-1003">Cell membrane</keyword>
<protein>
    <recommendedName>
        <fullName evidence="8">Major facilitator superfamily (MFS) profile domain-containing protein</fullName>
    </recommendedName>
</protein>
<keyword evidence="5 7" id="KW-1133">Transmembrane helix</keyword>
<feature type="transmembrane region" description="Helical" evidence="7">
    <location>
        <begin position="238"/>
        <end position="264"/>
    </location>
</feature>
<keyword evidence="4 7" id="KW-0812">Transmembrane</keyword>
<evidence type="ECO:0000256" key="2">
    <source>
        <dbReference type="ARBA" id="ARBA00022448"/>
    </source>
</evidence>
<keyword evidence="6 7" id="KW-0472">Membrane</keyword>
<feature type="transmembrane region" description="Helical" evidence="7">
    <location>
        <begin position="59"/>
        <end position="81"/>
    </location>
</feature>
<keyword evidence="10" id="KW-1185">Reference proteome</keyword>
<sequence length="420" mass="45759">METEVAKSNARFEIFRPIRVSRNFTAVWIGQSLANLGGAVLNVVLPVIALTLHASPLTIGWLMTLLMIPQVLLLPFSGILADRLPRVPMMIFTDMVRFSLLAIVAALAATQRMTLLHLDVFAVLFGAMQALFQPAYAAVRAQIFTKSIRNAATALTQGTQQLAMMAGPSLGGLIVGISSGAVGLGVNALGFLFSAISLLFVKVPRLENAGQAKANSKVWRNIRDELLIGYRELRKHDWLWVTILAFSLINILGRGMIAVMLPWLINIHLHMPSYDFGFVSSASAVGALAMSLLFGSKRTWKRRGILAYFGVAISAISLICLTFVAWLPMIVVLMALHGAGYMLFGLIWEVSLQELVSHEAYGRVVSLDIFGSVALLPLGYVLTGWLAEHIGGLWTMGIDSVLVLLIIGIALSFKAIRKFE</sequence>
<dbReference type="PANTHER" id="PTHR43266">
    <property type="entry name" value="MACROLIDE-EFFLUX PROTEIN"/>
    <property type="match status" value="1"/>
</dbReference>
<dbReference type="Proteomes" id="UP000031967">
    <property type="component" value="Unassembled WGS sequence"/>
</dbReference>
<dbReference type="InterPro" id="IPR011701">
    <property type="entry name" value="MFS"/>
</dbReference>
<feature type="transmembrane region" description="Helical" evidence="7">
    <location>
        <begin position="332"/>
        <end position="352"/>
    </location>
</feature>
<feature type="transmembrane region" description="Helical" evidence="7">
    <location>
        <begin position="393"/>
        <end position="413"/>
    </location>
</feature>
<feature type="transmembrane region" description="Helical" evidence="7">
    <location>
        <begin position="173"/>
        <end position="201"/>
    </location>
</feature>
<dbReference type="EMBL" id="JXAK01000015">
    <property type="protein sequence ID" value="KIL40879.1"/>
    <property type="molecule type" value="Genomic_DNA"/>
</dbReference>
<proteinExistence type="predicted"/>
<evidence type="ECO:0000256" key="7">
    <source>
        <dbReference type="SAM" id="Phobius"/>
    </source>
</evidence>
<evidence type="ECO:0000313" key="9">
    <source>
        <dbReference type="EMBL" id="KIL40879.1"/>
    </source>
</evidence>
<keyword evidence="2" id="KW-0813">Transport</keyword>
<accession>A0ABR5AIN4</accession>
<reference evidence="9 10" key="1">
    <citation type="submission" date="2014-12" db="EMBL/GenBank/DDBJ databases">
        <title>Draft genome sequence of Paenibacillus kamchatkensis strain B-2647.</title>
        <authorList>
            <person name="Karlyshev A.V."/>
            <person name="Kudryashova E.B."/>
        </authorList>
    </citation>
    <scope>NUCLEOTIDE SEQUENCE [LARGE SCALE GENOMIC DNA]</scope>
    <source>
        <strain evidence="9 10">VKM B-2647</strain>
    </source>
</reference>
<feature type="transmembrane region" description="Helical" evidence="7">
    <location>
        <begin position="87"/>
        <end position="108"/>
    </location>
</feature>
<dbReference type="InterPro" id="IPR020846">
    <property type="entry name" value="MFS_dom"/>
</dbReference>
<organism evidence="9 10">
    <name type="scientific">Gordoniibacillus kamchatkensis</name>
    <dbReference type="NCBI Taxonomy" id="1590651"/>
    <lineage>
        <taxon>Bacteria</taxon>
        <taxon>Bacillati</taxon>
        <taxon>Bacillota</taxon>
        <taxon>Bacilli</taxon>
        <taxon>Bacillales</taxon>
        <taxon>Paenibacillaceae</taxon>
        <taxon>Gordoniibacillus</taxon>
    </lineage>
</organism>
<dbReference type="Gene3D" id="1.20.1250.20">
    <property type="entry name" value="MFS general substrate transporter like domains"/>
    <property type="match status" value="1"/>
</dbReference>
<dbReference type="SUPFAM" id="SSF103473">
    <property type="entry name" value="MFS general substrate transporter"/>
    <property type="match status" value="1"/>
</dbReference>
<dbReference type="PROSITE" id="PS50850">
    <property type="entry name" value="MFS"/>
    <property type="match status" value="1"/>
</dbReference>
<feature type="transmembrane region" description="Helical" evidence="7">
    <location>
        <begin position="276"/>
        <end position="294"/>
    </location>
</feature>
<feature type="transmembrane region" description="Helical" evidence="7">
    <location>
        <begin position="33"/>
        <end position="52"/>
    </location>
</feature>
<evidence type="ECO:0000256" key="6">
    <source>
        <dbReference type="ARBA" id="ARBA00023136"/>
    </source>
</evidence>
<gene>
    <name evidence="9" type="ORF">SD70_10640</name>
</gene>
<feature type="domain" description="Major facilitator superfamily (MFS) profile" evidence="8">
    <location>
        <begin position="23"/>
        <end position="418"/>
    </location>
</feature>